<dbReference type="STRING" id="690307.A0A1L9WYN8"/>
<name>A0A1L9WYN8_ASPA1</name>
<evidence type="ECO:0000256" key="4">
    <source>
        <dbReference type="PIRSR" id="PIRSR617939-2"/>
    </source>
</evidence>
<evidence type="ECO:0000256" key="2">
    <source>
        <dbReference type="ARBA" id="ARBA00023239"/>
    </source>
</evidence>
<dbReference type="GeneID" id="30971208"/>
<evidence type="ECO:0000256" key="3">
    <source>
        <dbReference type="PIRSR" id="PIRSR617939-1"/>
    </source>
</evidence>
<dbReference type="RefSeq" id="XP_020057515.1">
    <property type="nucleotide sequence ID" value="XM_020197394.1"/>
</dbReference>
<dbReference type="EMBL" id="KV878974">
    <property type="protein sequence ID" value="OJK01176.1"/>
    <property type="molecule type" value="Genomic_DNA"/>
</dbReference>
<keyword evidence="8" id="KW-1185">Reference proteome</keyword>
<dbReference type="InterPro" id="IPR017939">
    <property type="entry name" value="G-Glutamylcylcotransferase"/>
</dbReference>
<feature type="region of interest" description="Disordered" evidence="5">
    <location>
        <begin position="1"/>
        <end position="36"/>
    </location>
</feature>
<evidence type="ECO:0000256" key="5">
    <source>
        <dbReference type="SAM" id="MobiDB-lite"/>
    </source>
</evidence>
<feature type="region of interest" description="Disordered" evidence="5">
    <location>
        <begin position="130"/>
        <end position="183"/>
    </location>
</feature>
<feature type="compositionally biased region" description="Low complexity" evidence="5">
    <location>
        <begin position="14"/>
        <end position="24"/>
    </location>
</feature>
<evidence type="ECO:0000313" key="7">
    <source>
        <dbReference type="EMBL" id="OJK01176.1"/>
    </source>
</evidence>
<keyword evidence="2" id="KW-0456">Lyase</keyword>
<evidence type="ECO:0000256" key="1">
    <source>
        <dbReference type="ARBA" id="ARBA00012346"/>
    </source>
</evidence>
<feature type="binding site" evidence="4">
    <location>
        <begin position="70"/>
        <end position="75"/>
    </location>
    <ligand>
        <name>substrate</name>
    </ligand>
</feature>
<dbReference type="VEuPathDB" id="FungiDB:ASPACDRAFT_1854572"/>
<dbReference type="Proteomes" id="UP000184546">
    <property type="component" value="Unassembled WGS sequence"/>
</dbReference>
<feature type="active site" description="Proton acceptor" evidence="3">
    <location>
        <position position="206"/>
    </location>
</feature>
<dbReference type="GO" id="GO:0003839">
    <property type="term" value="F:gamma-glutamylcyclotransferase activity"/>
    <property type="evidence" value="ECO:0007669"/>
    <property type="project" value="UniProtKB-EC"/>
</dbReference>
<gene>
    <name evidence="7" type="ORF">ASPACDRAFT_1854572</name>
</gene>
<keyword evidence="6" id="KW-1133">Transmembrane helix</keyword>
<keyword evidence="6" id="KW-0812">Transmembrane</keyword>
<dbReference type="AlphaFoldDB" id="A0A1L9WYN8"/>
<reference evidence="8" key="1">
    <citation type="journal article" date="2017" name="Genome Biol.">
        <title>Comparative genomics reveals high biological diversity and specific adaptations in the industrially and medically important fungal genus Aspergillus.</title>
        <authorList>
            <person name="de Vries R.P."/>
            <person name="Riley R."/>
            <person name="Wiebenga A."/>
            <person name="Aguilar-Osorio G."/>
            <person name="Amillis S."/>
            <person name="Uchima C.A."/>
            <person name="Anderluh G."/>
            <person name="Asadollahi M."/>
            <person name="Askin M."/>
            <person name="Barry K."/>
            <person name="Battaglia E."/>
            <person name="Bayram O."/>
            <person name="Benocci T."/>
            <person name="Braus-Stromeyer S.A."/>
            <person name="Caldana C."/>
            <person name="Canovas D."/>
            <person name="Cerqueira G.C."/>
            <person name="Chen F."/>
            <person name="Chen W."/>
            <person name="Choi C."/>
            <person name="Clum A."/>
            <person name="Dos Santos R.A."/>
            <person name="Damasio A.R."/>
            <person name="Diallinas G."/>
            <person name="Emri T."/>
            <person name="Fekete E."/>
            <person name="Flipphi M."/>
            <person name="Freyberg S."/>
            <person name="Gallo A."/>
            <person name="Gournas C."/>
            <person name="Habgood R."/>
            <person name="Hainaut M."/>
            <person name="Harispe M.L."/>
            <person name="Henrissat B."/>
            <person name="Hilden K.S."/>
            <person name="Hope R."/>
            <person name="Hossain A."/>
            <person name="Karabika E."/>
            <person name="Karaffa L."/>
            <person name="Karanyi Z."/>
            <person name="Krasevec N."/>
            <person name="Kuo A."/>
            <person name="Kusch H."/>
            <person name="LaButti K."/>
            <person name="Lagendijk E.L."/>
            <person name="Lapidus A."/>
            <person name="Levasseur A."/>
            <person name="Lindquist E."/>
            <person name="Lipzen A."/>
            <person name="Logrieco A.F."/>
            <person name="MacCabe A."/>
            <person name="Maekelae M.R."/>
            <person name="Malavazi I."/>
            <person name="Melin P."/>
            <person name="Meyer V."/>
            <person name="Mielnichuk N."/>
            <person name="Miskei M."/>
            <person name="Molnar A.P."/>
            <person name="Mule G."/>
            <person name="Ngan C.Y."/>
            <person name="Orejas M."/>
            <person name="Orosz E."/>
            <person name="Ouedraogo J.P."/>
            <person name="Overkamp K.M."/>
            <person name="Park H.-S."/>
            <person name="Perrone G."/>
            <person name="Piumi F."/>
            <person name="Punt P.J."/>
            <person name="Ram A.F."/>
            <person name="Ramon A."/>
            <person name="Rauscher S."/>
            <person name="Record E."/>
            <person name="Riano-Pachon D.M."/>
            <person name="Robert V."/>
            <person name="Roehrig J."/>
            <person name="Ruller R."/>
            <person name="Salamov A."/>
            <person name="Salih N.S."/>
            <person name="Samson R.A."/>
            <person name="Sandor E."/>
            <person name="Sanguinetti M."/>
            <person name="Schuetze T."/>
            <person name="Sepcic K."/>
            <person name="Shelest E."/>
            <person name="Sherlock G."/>
            <person name="Sophianopoulou V."/>
            <person name="Squina F.M."/>
            <person name="Sun H."/>
            <person name="Susca A."/>
            <person name="Todd R.B."/>
            <person name="Tsang A."/>
            <person name="Unkles S.E."/>
            <person name="van de Wiele N."/>
            <person name="van Rossen-Uffink D."/>
            <person name="Oliveira J.V."/>
            <person name="Vesth T.C."/>
            <person name="Visser J."/>
            <person name="Yu J.-H."/>
            <person name="Zhou M."/>
            <person name="Andersen M.R."/>
            <person name="Archer D.B."/>
            <person name="Baker S.E."/>
            <person name="Benoit I."/>
            <person name="Brakhage A.A."/>
            <person name="Braus G.H."/>
            <person name="Fischer R."/>
            <person name="Frisvad J.C."/>
            <person name="Goldman G.H."/>
            <person name="Houbraken J."/>
            <person name="Oakley B."/>
            <person name="Pocsi I."/>
            <person name="Scazzocchio C."/>
            <person name="Seiboth B."/>
            <person name="vanKuyk P.A."/>
            <person name="Wortman J."/>
            <person name="Dyer P.S."/>
            <person name="Grigoriev I.V."/>
        </authorList>
    </citation>
    <scope>NUCLEOTIDE SEQUENCE [LARGE SCALE GENOMIC DNA]</scope>
    <source>
        <strain evidence="8">ATCC 16872 / CBS 172.66 / WB 5094</strain>
    </source>
</reference>
<feature type="compositionally biased region" description="Polar residues" evidence="5">
    <location>
        <begin position="25"/>
        <end position="36"/>
    </location>
</feature>
<evidence type="ECO:0000256" key="6">
    <source>
        <dbReference type="SAM" id="Phobius"/>
    </source>
</evidence>
<dbReference type="OrthoDB" id="2017317at2759"/>
<feature type="compositionally biased region" description="Polar residues" evidence="5">
    <location>
        <begin position="160"/>
        <end position="174"/>
    </location>
</feature>
<accession>A0A1L9WYN8</accession>
<feature type="binding site" evidence="4">
    <location>
        <position position="284"/>
    </location>
    <ligand>
        <name>substrate</name>
    </ligand>
</feature>
<proteinExistence type="predicted"/>
<dbReference type="Gene3D" id="3.10.490.10">
    <property type="entry name" value="Gamma-glutamyl cyclotransferase-like"/>
    <property type="match status" value="1"/>
</dbReference>
<dbReference type="PANTHER" id="PTHR12935:SF0">
    <property type="entry name" value="GAMMA-GLUTAMYLCYCLOTRANSFERASE"/>
    <property type="match status" value="1"/>
</dbReference>
<feature type="compositionally biased region" description="Basic and acidic residues" evidence="5">
    <location>
        <begin position="148"/>
        <end position="159"/>
    </location>
</feature>
<protein>
    <recommendedName>
        <fullName evidence="1">gamma-glutamylcyclotransferase</fullName>
        <ecNumber evidence="1">4.3.2.9</ecNumber>
    </recommendedName>
</protein>
<keyword evidence="6" id="KW-0472">Membrane</keyword>
<organism evidence="7 8">
    <name type="scientific">Aspergillus aculeatus (strain ATCC 16872 / CBS 172.66 / WB 5094)</name>
    <dbReference type="NCBI Taxonomy" id="690307"/>
    <lineage>
        <taxon>Eukaryota</taxon>
        <taxon>Fungi</taxon>
        <taxon>Dikarya</taxon>
        <taxon>Ascomycota</taxon>
        <taxon>Pezizomycotina</taxon>
        <taxon>Eurotiomycetes</taxon>
        <taxon>Eurotiomycetidae</taxon>
        <taxon>Eurotiales</taxon>
        <taxon>Aspergillaceae</taxon>
        <taxon>Aspergillus</taxon>
        <taxon>Aspergillus subgen. Circumdati</taxon>
    </lineage>
</organism>
<sequence>MVHRETSDMGDAPQQQQQQQQQQQPSSLTTTTMANPSLNRDTHLAEKLAALQAHGVSAQSLPTSDDSVLYLAYGSNLNSETFLGMRGIRPLSSTNVVVPSLWLTFDLPGIPYAEPCFAATRYRRGAAEGIEDEDRGYQDGEGIANVRSDTDNAPPKETDSSLPLLTNHNRNHNPTGGEPDYSPRMPLVGVVYEVTLSDYARIIATEGGGRGYIDTVIDCYAFPKTYNPHTDPHTHYCPLARRLLLLLLLLLLPQPQPQPQPPIPPKTPKSTRPNPFYAQPSARYLGLIRAGAAEHNLPRAYRSYLAGIRPYRITTRRQRVGQVAFLAAWGPLVMVLIGLGRALAGPDGRHPGWLVRAQDAVFGAMWRSYDSFFVRVFGDGERTVGSAVMEGEDGDGDGVVGVMDVPEGEGVC</sequence>
<evidence type="ECO:0000313" key="8">
    <source>
        <dbReference type="Proteomes" id="UP000184546"/>
    </source>
</evidence>
<feature type="transmembrane region" description="Helical" evidence="6">
    <location>
        <begin position="323"/>
        <end position="344"/>
    </location>
</feature>
<dbReference type="OMA" id="CFAGTQY"/>
<dbReference type="PANTHER" id="PTHR12935">
    <property type="entry name" value="GAMMA-GLUTAMYLCYCLOTRANSFERASE"/>
    <property type="match status" value="1"/>
</dbReference>
<dbReference type="EC" id="4.3.2.9" evidence="1"/>